<evidence type="ECO:0000313" key="4">
    <source>
        <dbReference type="Proteomes" id="UP000323521"/>
    </source>
</evidence>
<dbReference type="PANTHER" id="PTHR42928:SF3">
    <property type="entry name" value="UPF0065 PROTEIN YFLP"/>
    <property type="match status" value="1"/>
</dbReference>
<dbReference type="PANTHER" id="PTHR42928">
    <property type="entry name" value="TRICARBOXYLATE-BINDING PROTEIN"/>
    <property type="match status" value="1"/>
</dbReference>
<dbReference type="SUPFAM" id="SSF53850">
    <property type="entry name" value="Periplasmic binding protein-like II"/>
    <property type="match status" value="1"/>
</dbReference>
<feature type="signal peptide" evidence="2">
    <location>
        <begin position="1"/>
        <end position="36"/>
    </location>
</feature>
<dbReference type="Proteomes" id="UP000323521">
    <property type="component" value="Chromosome"/>
</dbReference>
<keyword evidence="2" id="KW-0732">Signal</keyword>
<dbReference type="CDD" id="cd07012">
    <property type="entry name" value="PBP2_Bug_TTT"/>
    <property type="match status" value="1"/>
</dbReference>
<dbReference type="Gene3D" id="3.40.190.10">
    <property type="entry name" value="Periplasmic binding protein-like II"/>
    <property type="match status" value="1"/>
</dbReference>
<dbReference type="KEGG" id="fwa:DCMF_22520"/>
<name>A0A3G1KXQ4_FORW1</name>
<dbReference type="PROSITE" id="PS51257">
    <property type="entry name" value="PROKAR_LIPOPROTEIN"/>
    <property type="match status" value="1"/>
</dbReference>
<keyword evidence="4" id="KW-1185">Reference proteome</keyword>
<gene>
    <name evidence="3" type="ORF">DCMF_22520</name>
</gene>
<evidence type="ECO:0000313" key="3">
    <source>
        <dbReference type="EMBL" id="ATW27149.1"/>
    </source>
</evidence>
<comment type="similarity">
    <text evidence="1">Belongs to the UPF0065 (bug) family.</text>
</comment>
<evidence type="ECO:0000256" key="1">
    <source>
        <dbReference type="ARBA" id="ARBA00006987"/>
    </source>
</evidence>
<dbReference type="RefSeq" id="WP_214658815.1">
    <property type="nucleotide sequence ID" value="NZ_CP017634.1"/>
</dbReference>
<dbReference type="Pfam" id="PF03401">
    <property type="entry name" value="TctC"/>
    <property type="match status" value="1"/>
</dbReference>
<organism evidence="3 4">
    <name type="scientific">Formimonas warabiya</name>
    <dbReference type="NCBI Taxonomy" id="1761012"/>
    <lineage>
        <taxon>Bacteria</taxon>
        <taxon>Bacillati</taxon>
        <taxon>Bacillota</taxon>
        <taxon>Clostridia</taxon>
        <taxon>Eubacteriales</taxon>
        <taxon>Peptococcaceae</taxon>
        <taxon>Candidatus Formimonas</taxon>
    </lineage>
</organism>
<reference evidence="3 4" key="1">
    <citation type="submission" date="2016-10" db="EMBL/GenBank/DDBJ databases">
        <title>Complete Genome Sequence of Peptococcaceae strain DCMF.</title>
        <authorList>
            <person name="Edwards R.J."/>
            <person name="Holland S.I."/>
            <person name="Deshpande N.P."/>
            <person name="Wong Y.K."/>
            <person name="Ertan H."/>
            <person name="Manefield M."/>
            <person name="Russell T.L."/>
            <person name="Lee M.J."/>
        </authorList>
    </citation>
    <scope>NUCLEOTIDE SEQUENCE [LARGE SCALE GENOMIC DNA]</scope>
    <source>
        <strain evidence="3 4">DCMF</strain>
    </source>
</reference>
<sequence length="359" mass="37914">MKQRKKAHRAMVMLFICAFLGTMFLAGCGGSNTAPAQDSGTQAPSEQTNPVAGKTITFIVPYSPGGGFDTYARLMAPFLAKETDATVVVQNVPGGGSIIGTNKLYESPADGTAIGILGGANIVFAQTSGADGVVFDAAKFNYLGRVSADPSVLIASTKKQFKSVKDFQDAQGEIKTACTGVGEDDFYTTSVIFKAFDITNYKIVTGWEGTSQWLAAVAAGEIDGGQISLSSALAPIENKFAVPLLIVAPERNPRLPDVPTAIELLSPGENRDMVETLTNILVADRIITMPPGADPAVVEFMRAAIGKVLNNPEFLDQAKKAERDVLYLPGADVQSAVEKAMESAQALKPIFDEAVKKAK</sequence>
<dbReference type="EMBL" id="CP017634">
    <property type="protein sequence ID" value="ATW27149.1"/>
    <property type="molecule type" value="Genomic_DNA"/>
</dbReference>
<evidence type="ECO:0008006" key="5">
    <source>
        <dbReference type="Google" id="ProtNLM"/>
    </source>
</evidence>
<proteinExistence type="inferred from homology"/>
<protein>
    <recommendedName>
        <fullName evidence="5">Tripartite tricarboxylate transporter substrate binding protein</fullName>
    </recommendedName>
</protein>
<dbReference type="InterPro" id="IPR042100">
    <property type="entry name" value="Bug_dom1"/>
</dbReference>
<dbReference type="AlphaFoldDB" id="A0A3G1KXQ4"/>
<accession>A0A3G1KXQ4</accession>
<dbReference type="InterPro" id="IPR005064">
    <property type="entry name" value="BUG"/>
</dbReference>
<evidence type="ECO:0000256" key="2">
    <source>
        <dbReference type="SAM" id="SignalP"/>
    </source>
</evidence>
<feature type="chain" id="PRO_5018094256" description="Tripartite tricarboxylate transporter substrate binding protein" evidence="2">
    <location>
        <begin position="37"/>
        <end position="359"/>
    </location>
</feature>
<dbReference type="Gene3D" id="3.40.190.150">
    <property type="entry name" value="Bordetella uptake gene, domain 1"/>
    <property type="match status" value="1"/>
</dbReference>